<organism evidence="1 2">
    <name type="scientific">Fusarium keratoplasticum</name>
    <dbReference type="NCBI Taxonomy" id="1328300"/>
    <lineage>
        <taxon>Eukaryota</taxon>
        <taxon>Fungi</taxon>
        <taxon>Dikarya</taxon>
        <taxon>Ascomycota</taxon>
        <taxon>Pezizomycotina</taxon>
        <taxon>Sordariomycetes</taxon>
        <taxon>Hypocreomycetidae</taxon>
        <taxon>Hypocreales</taxon>
        <taxon>Nectriaceae</taxon>
        <taxon>Fusarium</taxon>
        <taxon>Fusarium solani species complex</taxon>
    </lineage>
</organism>
<dbReference type="Proteomes" id="UP001065298">
    <property type="component" value="Chromosome 3"/>
</dbReference>
<comment type="caution">
    <text evidence="1">The sequence shown here is derived from an EMBL/GenBank/DDBJ whole genome shotgun (WGS) entry which is preliminary data.</text>
</comment>
<reference evidence="1" key="1">
    <citation type="submission" date="2022-06" db="EMBL/GenBank/DDBJ databases">
        <title>Fusarium solani species complex genomes reveal bases of compartmentalisation and animal pathogenesis.</title>
        <authorList>
            <person name="Tsai I.J."/>
        </authorList>
    </citation>
    <scope>NUCLEOTIDE SEQUENCE</scope>
    <source>
        <strain evidence="1">Fu6.1</strain>
    </source>
</reference>
<accession>A0ACC0R6D2</accession>
<dbReference type="EMBL" id="CM046505">
    <property type="protein sequence ID" value="KAI8674531.1"/>
    <property type="molecule type" value="Genomic_DNA"/>
</dbReference>
<sequence>MDLDGPALAPPKGVTPNFVNPPNNNPLALGVFVTCCVISTICVILRGYGRVFLLRKVQIEEVLAFLAYVGCFWGSMWACFKMVETPGFFVNQWNVRLRDIIPMTYYVFIFGVFYSFVLPFLKIAILVEWCRVFVPRGTRTKSAFWWGCVIVIFVQITANIAIIVALNLQCTPHEAIWDFRVEGKCFNLFHLQVSSATIHLICDITIMLLPQRVIWKLNMGWKKRLGVSVIFSLGLLACISAAFRLASTVAYGDSEDGVYNIGPLIFWATAEMTCGFFIVCVPCVPKILRESGVLAKIKKAIGMATRSKSTNQKSDQYGDQYALTPHGKMSTTVSNAYYKLDEDGVPMKDMNRDGSESTEHLYDGPQSDSPGITRTTHISVSETTRGVHDDRTQLGKREPPNKGWVR</sequence>
<keyword evidence="2" id="KW-1185">Reference proteome</keyword>
<proteinExistence type="predicted"/>
<name>A0ACC0R6D2_9HYPO</name>
<gene>
    <name evidence="1" type="ORF">NCS57_00351100</name>
</gene>
<protein>
    <submittedName>
        <fullName evidence="1">Uncharacterized protein</fullName>
    </submittedName>
</protein>
<evidence type="ECO:0000313" key="2">
    <source>
        <dbReference type="Proteomes" id="UP001065298"/>
    </source>
</evidence>
<evidence type="ECO:0000313" key="1">
    <source>
        <dbReference type="EMBL" id="KAI8674531.1"/>
    </source>
</evidence>